<protein>
    <submittedName>
        <fullName evidence="2">Uncharacterized protein</fullName>
    </submittedName>
</protein>
<comment type="caution">
    <text evidence="2">The sequence shown here is derived from an EMBL/GenBank/DDBJ whole genome shotgun (WGS) entry which is preliminary data.</text>
</comment>
<dbReference type="EMBL" id="CAUYUJ010002592">
    <property type="protein sequence ID" value="CAK0801471.1"/>
    <property type="molecule type" value="Genomic_DNA"/>
</dbReference>
<feature type="non-terminal residue" evidence="2">
    <location>
        <position position="1"/>
    </location>
</feature>
<dbReference type="Proteomes" id="UP001189429">
    <property type="component" value="Unassembled WGS sequence"/>
</dbReference>
<evidence type="ECO:0000256" key="1">
    <source>
        <dbReference type="SAM" id="MobiDB-lite"/>
    </source>
</evidence>
<feature type="region of interest" description="Disordered" evidence="1">
    <location>
        <begin position="1"/>
        <end position="67"/>
    </location>
</feature>
<organism evidence="2 3">
    <name type="scientific">Prorocentrum cordatum</name>
    <dbReference type="NCBI Taxonomy" id="2364126"/>
    <lineage>
        <taxon>Eukaryota</taxon>
        <taxon>Sar</taxon>
        <taxon>Alveolata</taxon>
        <taxon>Dinophyceae</taxon>
        <taxon>Prorocentrales</taxon>
        <taxon>Prorocentraceae</taxon>
        <taxon>Prorocentrum</taxon>
    </lineage>
</organism>
<reference evidence="2" key="1">
    <citation type="submission" date="2023-10" db="EMBL/GenBank/DDBJ databases">
        <authorList>
            <person name="Chen Y."/>
            <person name="Shah S."/>
            <person name="Dougan E. K."/>
            <person name="Thang M."/>
            <person name="Chan C."/>
        </authorList>
    </citation>
    <scope>NUCLEOTIDE SEQUENCE [LARGE SCALE GENOMIC DNA]</scope>
</reference>
<proteinExistence type="predicted"/>
<evidence type="ECO:0000313" key="2">
    <source>
        <dbReference type="EMBL" id="CAK0801471.1"/>
    </source>
</evidence>
<name>A0ABN9QA53_9DINO</name>
<feature type="compositionally biased region" description="Basic and acidic residues" evidence="1">
    <location>
        <begin position="1"/>
        <end position="25"/>
    </location>
</feature>
<evidence type="ECO:0000313" key="3">
    <source>
        <dbReference type="Proteomes" id="UP001189429"/>
    </source>
</evidence>
<feature type="non-terminal residue" evidence="2">
    <location>
        <position position="67"/>
    </location>
</feature>
<keyword evidence="3" id="KW-1185">Reference proteome</keyword>
<accession>A0ABN9QA53</accession>
<gene>
    <name evidence="2" type="ORF">PCOR1329_LOCUS9332</name>
</gene>
<sequence length="67" mass="6895">DHLEAGDRRSAEEAREGGQGRRAAEAGEACEGEEGGGGPVVGRRRGWRPELAAPEEAEGALRVGAKG</sequence>